<evidence type="ECO:0000313" key="1">
    <source>
        <dbReference type="EMBL" id="SVA24944.1"/>
    </source>
</evidence>
<accession>A0A381UAF7</accession>
<evidence type="ECO:0008006" key="2">
    <source>
        <dbReference type="Google" id="ProtNLM"/>
    </source>
</evidence>
<sequence>VLYSTSGCFPPNLDDQGRDRYRITKEEIRKVPQADTAWEILEYLRPNLLTRDQRRHVGFSEGMDALVFINGARAGYKNRLRTIPAMDIIEIKYLDSIEAGGKYGYTSGGGIFLITIE</sequence>
<proteinExistence type="predicted"/>
<gene>
    <name evidence="1" type="ORF">METZ01_LOCUS77798</name>
</gene>
<protein>
    <recommendedName>
        <fullName evidence="2">TonB-dependent receptor plug domain-containing protein</fullName>
    </recommendedName>
</protein>
<name>A0A381UAF7_9ZZZZ</name>
<dbReference type="AlphaFoldDB" id="A0A381UAF7"/>
<dbReference type="EMBL" id="UINC01006013">
    <property type="protein sequence ID" value="SVA24944.1"/>
    <property type="molecule type" value="Genomic_DNA"/>
</dbReference>
<reference evidence="1" key="1">
    <citation type="submission" date="2018-05" db="EMBL/GenBank/DDBJ databases">
        <authorList>
            <person name="Lanie J.A."/>
            <person name="Ng W.-L."/>
            <person name="Kazmierczak K.M."/>
            <person name="Andrzejewski T.M."/>
            <person name="Davidsen T.M."/>
            <person name="Wayne K.J."/>
            <person name="Tettelin H."/>
            <person name="Glass J.I."/>
            <person name="Rusch D."/>
            <person name="Podicherti R."/>
            <person name="Tsui H.-C.T."/>
            <person name="Winkler M.E."/>
        </authorList>
    </citation>
    <scope>NUCLEOTIDE SEQUENCE</scope>
</reference>
<feature type="non-terminal residue" evidence="1">
    <location>
        <position position="1"/>
    </location>
</feature>
<organism evidence="1">
    <name type="scientific">marine metagenome</name>
    <dbReference type="NCBI Taxonomy" id="408172"/>
    <lineage>
        <taxon>unclassified sequences</taxon>
        <taxon>metagenomes</taxon>
        <taxon>ecological metagenomes</taxon>
    </lineage>
</organism>